<dbReference type="KEGG" id="tva:4775291"/>
<dbReference type="GO" id="GO:0110032">
    <property type="term" value="P:positive regulation of G2/MI transition of meiotic cell cycle"/>
    <property type="evidence" value="ECO:0000318"/>
    <property type="project" value="GO_Central"/>
</dbReference>
<dbReference type="EC" id="3.1.3.48" evidence="2"/>
<dbReference type="Gene3D" id="3.40.250.10">
    <property type="entry name" value="Rhodanese-like domain"/>
    <property type="match status" value="1"/>
</dbReference>
<dbReference type="PROSITE" id="PS50206">
    <property type="entry name" value="RHODANESE_3"/>
    <property type="match status" value="1"/>
</dbReference>
<dbReference type="InParanoid" id="A2DQJ6"/>
<dbReference type="RefSeq" id="XP_001329503.1">
    <property type="nucleotide sequence ID" value="XM_001329468.1"/>
</dbReference>
<dbReference type="PANTHER" id="PTHR10828:SF17">
    <property type="entry name" value="PROTEIN-TYROSINE-PHOSPHATASE"/>
    <property type="match status" value="1"/>
</dbReference>
<dbReference type="GO" id="GO:0010971">
    <property type="term" value="P:positive regulation of G2/M transition of mitotic cell cycle"/>
    <property type="evidence" value="ECO:0000318"/>
    <property type="project" value="GO_Central"/>
</dbReference>
<evidence type="ECO:0000256" key="3">
    <source>
        <dbReference type="ARBA" id="ARBA00022618"/>
    </source>
</evidence>
<keyword evidence="5" id="KW-0378">Hydrolase</keyword>
<dbReference type="EMBL" id="DS113232">
    <property type="protein sequence ID" value="EAY17280.1"/>
    <property type="molecule type" value="Genomic_DNA"/>
</dbReference>
<dbReference type="PRINTS" id="PR00716">
    <property type="entry name" value="MPIPHPHTASE"/>
</dbReference>
<proteinExistence type="inferred from homology"/>
<feature type="domain" description="Rhodanese" evidence="9">
    <location>
        <begin position="62"/>
        <end position="163"/>
    </location>
</feature>
<keyword evidence="3" id="KW-0132">Cell division</keyword>
<evidence type="ECO:0000313" key="10">
    <source>
        <dbReference type="EMBL" id="EAY17280.1"/>
    </source>
</evidence>
<reference evidence="10" key="2">
    <citation type="journal article" date="2007" name="Science">
        <title>Draft genome sequence of the sexually transmitted pathogen Trichomonas vaginalis.</title>
        <authorList>
            <person name="Carlton J.M."/>
            <person name="Hirt R.P."/>
            <person name="Silva J.C."/>
            <person name="Delcher A.L."/>
            <person name="Schatz M."/>
            <person name="Zhao Q."/>
            <person name="Wortman J.R."/>
            <person name="Bidwell S.L."/>
            <person name="Alsmark U.C.M."/>
            <person name="Besteiro S."/>
            <person name="Sicheritz-Ponten T."/>
            <person name="Noel C.J."/>
            <person name="Dacks J.B."/>
            <person name="Foster P.G."/>
            <person name="Simillion C."/>
            <person name="Van de Peer Y."/>
            <person name="Miranda-Saavedra D."/>
            <person name="Barton G.J."/>
            <person name="Westrop G.D."/>
            <person name="Mueller S."/>
            <person name="Dessi D."/>
            <person name="Fiori P.L."/>
            <person name="Ren Q."/>
            <person name="Paulsen I."/>
            <person name="Zhang H."/>
            <person name="Bastida-Corcuera F.D."/>
            <person name="Simoes-Barbosa A."/>
            <person name="Brown M.T."/>
            <person name="Hayes R.D."/>
            <person name="Mukherjee M."/>
            <person name="Okumura C.Y."/>
            <person name="Schneider R."/>
            <person name="Smith A.J."/>
            <person name="Vanacova S."/>
            <person name="Villalvazo M."/>
            <person name="Haas B.J."/>
            <person name="Pertea M."/>
            <person name="Feldblyum T.V."/>
            <person name="Utterback T.R."/>
            <person name="Shu C.L."/>
            <person name="Osoegawa K."/>
            <person name="de Jong P.J."/>
            <person name="Hrdy I."/>
            <person name="Horvathova L."/>
            <person name="Zubacova Z."/>
            <person name="Dolezal P."/>
            <person name="Malik S.B."/>
            <person name="Logsdon J.M. Jr."/>
            <person name="Henze K."/>
            <person name="Gupta A."/>
            <person name="Wang C.C."/>
            <person name="Dunne R.L."/>
            <person name="Upcroft J.A."/>
            <person name="Upcroft P."/>
            <person name="White O."/>
            <person name="Salzberg S.L."/>
            <person name="Tang P."/>
            <person name="Chiu C.-H."/>
            <person name="Lee Y.-S."/>
            <person name="Embley T.M."/>
            <person name="Coombs G.H."/>
            <person name="Mottram J.C."/>
            <person name="Tachezy J."/>
            <person name="Fraser-Liggett C.M."/>
            <person name="Johnson P.J."/>
        </authorList>
    </citation>
    <scope>NUCLEOTIDE SEQUENCE [LARGE SCALE GENOMIC DNA]</scope>
    <source>
        <strain evidence="10">G3</strain>
    </source>
</reference>
<dbReference type="GO" id="GO:0005737">
    <property type="term" value="C:cytoplasm"/>
    <property type="evidence" value="ECO:0000318"/>
    <property type="project" value="GO_Central"/>
</dbReference>
<dbReference type="InterPro" id="IPR001763">
    <property type="entry name" value="Rhodanese-like_dom"/>
</dbReference>
<name>A2DQJ6_TRIV3</name>
<keyword evidence="7" id="KW-0131">Cell cycle</keyword>
<dbReference type="GO" id="GO:0004725">
    <property type="term" value="F:protein tyrosine phosphatase activity"/>
    <property type="evidence" value="ECO:0000318"/>
    <property type="project" value="GO_Central"/>
</dbReference>
<dbReference type="InterPro" id="IPR000751">
    <property type="entry name" value="MPI_Phosphatase"/>
</dbReference>
<dbReference type="Proteomes" id="UP000001542">
    <property type="component" value="Unassembled WGS sequence"/>
</dbReference>
<gene>
    <name evidence="10" type="ORF">TVAG_266430</name>
</gene>
<dbReference type="PANTHER" id="PTHR10828">
    <property type="entry name" value="M-PHASE INDUCER PHOSPHATASE DUAL SPECIFICITY PHOSPHATASE CDC25"/>
    <property type="match status" value="1"/>
</dbReference>
<keyword evidence="11" id="KW-1185">Reference proteome</keyword>
<dbReference type="SMR" id="A2DQJ6"/>
<protein>
    <recommendedName>
        <fullName evidence="2">protein-tyrosine-phosphatase</fullName>
        <ecNumber evidence="2">3.1.3.48</ecNumber>
    </recommendedName>
</protein>
<dbReference type="Pfam" id="PF00581">
    <property type="entry name" value="Rhodanese"/>
    <property type="match status" value="1"/>
</dbReference>
<evidence type="ECO:0000256" key="2">
    <source>
        <dbReference type="ARBA" id="ARBA00013064"/>
    </source>
</evidence>
<accession>A2DQJ6</accession>
<dbReference type="FunFam" id="3.40.250.10:FF:000021">
    <property type="entry name" value="M-phase inducer phosphatase cdc-25.2"/>
    <property type="match status" value="1"/>
</dbReference>
<dbReference type="VEuPathDB" id="TrichDB:TVAG_266430"/>
<organism evidence="10 11">
    <name type="scientific">Trichomonas vaginalis (strain ATCC PRA-98 / G3)</name>
    <dbReference type="NCBI Taxonomy" id="412133"/>
    <lineage>
        <taxon>Eukaryota</taxon>
        <taxon>Metamonada</taxon>
        <taxon>Parabasalia</taxon>
        <taxon>Trichomonadida</taxon>
        <taxon>Trichomonadidae</taxon>
        <taxon>Trichomonas</taxon>
    </lineage>
</organism>
<keyword evidence="4" id="KW-0498">Mitosis</keyword>
<dbReference type="SUPFAM" id="SSF52821">
    <property type="entry name" value="Rhodanese/Cell cycle control phosphatase"/>
    <property type="match status" value="1"/>
</dbReference>
<sequence length="243" mass="27767">MRSPFKSPSKTGVPVPDLDFSPVKQKELIYQSGIPVLESSGPIPRITGHTLVDIITGVYDEYFEKLYIIDCRYPYEYEGGHINGAINCNDPQLLKKLFFETPIHNALIVFHCEFSHNRGPQMASIFRNIDRDSNEYPNLFYPDVYILDGGYRKFQGEWADYCDGGYTMMLDHRYKNDLMAATTSFRTAIDEFKNSQKKPFSNVENKSANVLFKSPMPAGFLQSPQTSKMLEYLASPILRKTAL</sequence>
<evidence type="ECO:0000256" key="5">
    <source>
        <dbReference type="ARBA" id="ARBA00022801"/>
    </source>
</evidence>
<dbReference type="OrthoDB" id="26523at2759"/>
<keyword evidence="6" id="KW-0904">Protein phosphatase</keyword>
<evidence type="ECO:0000256" key="6">
    <source>
        <dbReference type="ARBA" id="ARBA00022912"/>
    </source>
</evidence>
<evidence type="ECO:0000256" key="1">
    <source>
        <dbReference type="ARBA" id="ARBA00011065"/>
    </source>
</evidence>
<dbReference type="SMART" id="SM00450">
    <property type="entry name" value="RHOD"/>
    <property type="match status" value="1"/>
</dbReference>
<comment type="catalytic activity">
    <reaction evidence="8">
        <text>O-phospho-L-tyrosyl-[protein] + H2O = L-tyrosyl-[protein] + phosphate</text>
        <dbReference type="Rhea" id="RHEA:10684"/>
        <dbReference type="Rhea" id="RHEA-COMP:10136"/>
        <dbReference type="Rhea" id="RHEA-COMP:20101"/>
        <dbReference type="ChEBI" id="CHEBI:15377"/>
        <dbReference type="ChEBI" id="CHEBI:43474"/>
        <dbReference type="ChEBI" id="CHEBI:46858"/>
        <dbReference type="ChEBI" id="CHEBI:61978"/>
        <dbReference type="EC" id="3.1.3.48"/>
    </reaction>
</comment>
<reference evidence="10" key="1">
    <citation type="submission" date="2006-10" db="EMBL/GenBank/DDBJ databases">
        <authorList>
            <person name="Amadeo P."/>
            <person name="Zhao Q."/>
            <person name="Wortman J."/>
            <person name="Fraser-Liggett C."/>
            <person name="Carlton J."/>
        </authorList>
    </citation>
    <scope>NUCLEOTIDE SEQUENCE</scope>
    <source>
        <strain evidence="10">G3</strain>
    </source>
</reference>
<dbReference type="InterPro" id="IPR036873">
    <property type="entry name" value="Rhodanese-like_dom_sf"/>
</dbReference>
<evidence type="ECO:0000313" key="11">
    <source>
        <dbReference type="Proteomes" id="UP000001542"/>
    </source>
</evidence>
<dbReference type="AlphaFoldDB" id="A2DQJ6"/>
<dbReference type="eggNOG" id="KOG3772">
    <property type="taxonomic scope" value="Eukaryota"/>
</dbReference>
<evidence type="ECO:0000256" key="7">
    <source>
        <dbReference type="ARBA" id="ARBA00023306"/>
    </source>
</evidence>
<evidence type="ECO:0000259" key="9">
    <source>
        <dbReference type="PROSITE" id="PS50206"/>
    </source>
</evidence>
<dbReference type="GO" id="GO:0051301">
    <property type="term" value="P:cell division"/>
    <property type="evidence" value="ECO:0007669"/>
    <property type="project" value="UniProtKB-KW"/>
</dbReference>
<dbReference type="GO" id="GO:0005634">
    <property type="term" value="C:nucleus"/>
    <property type="evidence" value="ECO:0000318"/>
    <property type="project" value="GO_Central"/>
</dbReference>
<evidence type="ECO:0000256" key="8">
    <source>
        <dbReference type="ARBA" id="ARBA00051722"/>
    </source>
</evidence>
<evidence type="ECO:0000256" key="4">
    <source>
        <dbReference type="ARBA" id="ARBA00022776"/>
    </source>
</evidence>
<dbReference type="STRING" id="5722.A2DQJ6"/>
<comment type="similarity">
    <text evidence="1">Belongs to the MPI phosphatase family.</text>
</comment>
<dbReference type="VEuPathDB" id="TrichDB:TVAGG3_0591190"/>
<dbReference type="GO" id="GO:0000086">
    <property type="term" value="P:G2/M transition of mitotic cell cycle"/>
    <property type="evidence" value="ECO:0000318"/>
    <property type="project" value="GO_Central"/>
</dbReference>